<feature type="compositionally biased region" description="Polar residues" evidence="7">
    <location>
        <begin position="88"/>
        <end position="98"/>
    </location>
</feature>
<evidence type="ECO:0000256" key="1">
    <source>
        <dbReference type="ARBA" id="ARBA00004406"/>
    </source>
</evidence>
<evidence type="ECO:0000313" key="10">
    <source>
        <dbReference type="Proteomes" id="UP001309876"/>
    </source>
</evidence>
<evidence type="ECO:0000256" key="7">
    <source>
        <dbReference type="SAM" id="MobiDB-lite"/>
    </source>
</evidence>
<evidence type="ECO:0000259" key="8">
    <source>
        <dbReference type="Pfam" id="PF10256"/>
    </source>
</evidence>
<dbReference type="PANTHER" id="PTHR13254:SF0">
    <property type="entry name" value="GOLGIN SUBFAMILY A MEMBER 7_ERF4 DOMAIN-CONTAINING PROTEIN"/>
    <property type="match status" value="1"/>
</dbReference>
<feature type="compositionally biased region" description="Polar residues" evidence="7">
    <location>
        <begin position="28"/>
        <end position="48"/>
    </location>
</feature>
<dbReference type="AlphaFoldDB" id="A0AAN7SWC9"/>
<evidence type="ECO:0000256" key="4">
    <source>
        <dbReference type="ARBA" id="ARBA00018463"/>
    </source>
</evidence>
<feature type="compositionally biased region" description="Polar residues" evidence="7">
    <location>
        <begin position="278"/>
        <end position="291"/>
    </location>
</feature>
<reference evidence="9 10" key="1">
    <citation type="submission" date="2023-08" db="EMBL/GenBank/DDBJ databases">
        <title>Black Yeasts Isolated from many extreme environments.</title>
        <authorList>
            <person name="Coleine C."/>
            <person name="Stajich J.E."/>
            <person name="Selbmann L."/>
        </authorList>
    </citation>
    <scope>NUCLEOTIDE SEQUENCE [LARGE SCALE GENOMIC DNA]</scope>
    <source>
        <strain evidence="9 10">CCFEE 5910</strain>
    </source>
</reference>
<evidence type="ECO:0000256" key="5">
    <source>
        <dbReference type="ARBA" id="ARBA00022824"/>
    </source>
</evidence>
<feature type="domain" description="Golgin subfamily A member 7/ERF4" evidence="8">
    <location>
        <begin position="145"/>
        <end position="254"/>
    </location>
</feature>
<keyword evidence="10" id="KW-1185">Reference proteome</keyword>
<evidence type="ECO:0000313" key="9">
    <source>
        <dbReference type="EMBL" id="KAK5083188.1"/>
    </source>
</evidence>
<dbReference type="EMBL" id="JAVRRJ010000007">
    <property type="protein sequence ID" value="KAK5083188.1"/>
    <property type="molecule type" value="Genomic_DNA"/>
</dbReference>
<evidence type="ECO:0000256" key="2">
    <source>
        <dbReference type="ARBA" id="ARBA00007732"/>
    </source>
</evidence>
<gene>
    <name evidence="9" type="ORF">LTR05_007072</name>
</gene>
<comment type="similarity">
    <text evidence="2">Belongs to the ERF4 family.</text>
</comment>
<proteinExistence type="inferred from homology"/>
<dbReference type="Pfam" id="PF10256">
    <property type="entry name" value="Erf4"/>
    <property type="match status" value="1"/>
</dbReference>
<dbReference type="PANTHER" id="PTHR13254">
    <property type="entry name" value="GOLGI AUTOANTIGEN, GOLGIN SUBFAMILY A, 7"/>
    <property type="match status" value="1"/>
</dbReference>
<evidence type="ECO:0000256" key="6">
    <source>
        <dbReference type="ARBA" id="ARBA00023136"/>
    </source>
</evidence>
<protein>
    <recommendedName>
        <fullName evidence="4">Ras modification protein ERF4</fullName>
    </recommendedName>
</protein>
<feature type="region of interest" description="Disordered" evidence="7">
    <location>
        <begin position="1"/>
        <end position="98"/>
    </location>
</feature>
<comment type="caution">
    <text evidence="9">The sequence shown here is derived from an EMBL/GenBank/DDBJ whole genome shotgun (WGS) entry which is preliminary data.</text>
</comment>
<feature type="region of interest" description="Disordered" evidence="7">
    <location>
        <begin position="267"/>
        <end position="291"/>
    </location>
</feature>
<comment type="subunit">
    <text evidence="3">Interacts with ERF2.</text>
</comment>
<organism evidence="9 10">
    <name type="scientific">Lithohypha guttulata</name>
    <dbReference type="NCBI Taxonomy" id="1690604"/>
    <lineage>
        <taxon>Eukaryota</taxon>
        <taxon>Fungi</taxon>
        <taxon>Dikarya</taxon>
        <taxon>Ascomycota</taxon>
        <taxon>Pezizomycotina</taxon>
        <taxon>Eurotiomycetes</taxon>
        <taxon>Chaetothyriomycetidae</taxon>
        <taxon>Chaetothyriales</taxon>
        <taxon>Trichomeriaceae</taxon>
        <taxon>Lithohypha</taxon>
    </lineage>
</organism>
<dbReference type="GO" id="GO:0031211">
    <property type="term" value="C:endoplasmic reticulum palmitoyltransferase complex"/>
    <property type="evidence" value="ECO:0007669"/>
    <property type="project" value="TreeGrafter"/>
</dbReference>
<dbReference type="InterPro" id="IPR019383">
    <property type="entry name" value="Golgin_A_7/ERF4"/>
</dbReference>
<dbReference type="InterPro" id="IPR051371">
    <property type="entry name" value="Ras_palmitoyltransferase"/>
</dbReference>
<dbReference type="GO" id="GO:0006612">
    <property type="term" value="P:protein targeting to membrane"/>
    <property type="evidence" value="ECO:0007669"/>
    <property type="project" value="TreeGrafter"/>
</dbReference>
<accession>A0AAN7SWC9</accession>
<comment type="subcellular location">
    <subcellularLocation>
        <location evidence="1">Endoplasmic reticulum membrane</location>
        <topology evidence="1">Peripheral membrane protein</topology>
    </subcellularLocation>
</comment>
<keyword evidence="6" id="KW-0472">Membrane</keyword>
<dbReference type="Proteomes" id="UP001309876">
    <property type="component" value="Unassembled WGS sequence"/>
</dbReference>
<dbReference type="GO" id="GO:0005789">
    <property type="term" value="C:endoplasmic reticulum membrane"/>
    <property type="evidence" value="ECO:0007669"/>
    <property type="project" value="UniProtKB-SubCell"/>
</dbReference>
<sequence length="291" mass="33165">MSNEKPLPASPPRTKPPSRRNTQEKSAQEPTLQSKLAQNYGFSEQDQPTHPPRRVNSQRSLHHVRSLASMRSSQHTRTDKETLPLPSVATTTQAPASTITNDDIERGHEETPFDEEPPWGPSHPCFPHLNPHVPLHSPVYTSTRIIRIRRDWMIVGDLAPTFSNIYPEILDPLLPEQEFRYIVQHINTTLIHAYNPFGVGNWIDGWFWEDLRPGGIKGRLKKLEAWMEDWNRTVGGVDAVKLISLRRTGYLCLDIQIPDPQVRVISSEAEERERERTPTSSVAATSRKSVK</sequence>
<evidence type="ECO:0000256" key="3">
    <source>
        <dbReference type="ARBA" id="ARBA00011396"/>
    </source>
</evidence>
<name>A0AAN7SWC9_9EURO</name>
<keyword evidence="5" id="KW-0256">Endoplasmic reticulum</keyword>